<protein>
    <recommendedName>
        <fullName evidence="1">DUF5615 domain-containing protein</fullName>
    </recommendedName>
</protein>
<reference evidence="2 3" key="1">
    <citation type="submission" date="2014-10" db="EMBL/GenBank/DDBJ databases">
        <title>Draft genome of anammox bacterium scalindua brodae, obtained using differential coverage binning of sequence data from two enrichment reactors.</title>
        <authorList>
            <person name="Speth D.R."/>
            <person name="Russ L."/>
            <person name="Kartal B."/>
            <person name="Op den Camp H.J."/>
            <person name="Dutilh B.E."/>
            <person name="Jetten M.S."/>
        </authorList>
    </citation>
    <scope>NUCLEOTIDE SEQUENCE [LARGE SCALE GENOMIC DNA]</scope>
    <source>
        <strain evidence="2">RU1</strain>
    </source>
</reference>
<dbReference type="Pfam" id="PF18480">
    <property type="entry name" value="DUF5615"/>
    <property type="match status" value="1"/>
</dbReference>
<sequence length="117" mass="13773">MKILVDENIPKMTVKLLIEKGHDVRDIRGSTLEGIPDKDIWDLIQNENRMLITTDKGFLQYRSNHHKGILIVRLKKPNRLKIHNRTMKALTQFSEEEWKGLIVVMRDNVQSVCRLQK</sequence>
<proteinExistence type="predicted"/>
<feature type="domain" description="DUF5615" evidence="1">
    <location>
        <begin position="1"/>
        <end position="105"/>
    </location>
</feature>
<comment type="caution">
    <text evidence="2">The sequence shown here is derived from an EMBL/GenBank/DDBJ whole genome shotgun (WGS) entry which is preliminary data.</text>
</comment>
<organism evidence="2 3">
    <name type="scientific">Candidatus Scalindua brodae</name>
    <dbReference type="NCBI Taxonomy" id="237368"/>
    <lineage>
        <taxon>Bacteria</taxon>
        <taxon>Pseudomonadati</taxon>
        <taxon>Planctomycetota</taxon>
        <taxon>Candidatus Brocadiia</taxon>
        <taxon>Candidatus Brocadiales</taxon>
        <taxon>Candidatus Scalinduaceae</taxon>
        <taxon>Candidatus Scalindua</taxon>
    </lineage>
</organism>
<evidence type="ECO:0000313" key="3">
    <source>
        <dbReference type="Proteomes" id="UP000030652"/>
    </source>
</evidence>
<dbReference type="InterPro" id="IPR041049">
    <property type="entry name" value="DUF5615"/>
</dbReference>
<dbReference type="EMBL" id="JRYO01000250">
    <property type="protein sequence ID" value="KHE90638.1"/>
    <property type="molecule type" value="Genomic_DNA"/>
</dbReference>
<dbReference type="Proteomes" id="UP000030652">
    <property type="component" value="Unassembled WGS sequence"/>
</dbReference>
<name>A0A0B0EHP9_9BACT</name>
<dbReference type="eggNOG" id="COG4634">
    <property type="taxonomic scope" value="Bacteria"/>
</dbReference>
<evidence type="ECO:0000313" key="2">
    <source>
        <dbReference type="EMBL" id="KHE90638.1"/>
    </source>
</evidence>
<evidence type="ECO:0000259" key="1">
    <source>
        <dbReference type="Pfam" id="PF18480"/>
    </source>
</evidence>
<dbReference type="AlphaFoldDB" id="A0A0B0EHP9"/>
<gene>
    <name evidence="2" type="ORF">SCABRO_03594</name>
</gene>
<accession>A0A0B0EHP9</accession>